<accession>A0A4C1U723</accession>
<dbReference type="AlphaFoldDB" id="A0A4C1U723"/>
<gene>
    <name evidence="2" type="ORF">EVAR_94159_1</name>
</gene>
<feature type="region of interest" description="Disordered" evidence="1">
    <location>
        <begin position="245"/>
        <end position="283"/>
    </location>
</feature>
<protein>
    <submittedName>
        <fullName evidence="2">Uncharacterized protein</fullName>
    </submittedName>
</protein>
<comment type="caution">
    <text evidence="2">The sequence shown here is derived from an EMBL/GenBank/DDBJ whole genome shotgun (WGS) entry which is preliminary data.</text>
</comment>
<organism evidence="2 3">
    <name type="scientific">Eumeta variegata</name>
    <name type="common">Bagworm moth</name>
    <name type="synonym">Eumeta japonica</name>
    <dbReference type="NCBI Taxonomy" id="151549"/>
    <lineage>
        <taxon>Eukaryota</taxon>
        <taxon>Metazoa</taxon>
        <taxon>Ecdysozoa</taxon>
        <taxon>Arthropoda</taxon>
        <taxon>Hexapoda</taxon>
        <taxon>Insecta</taxon>
        <taxon>Pterygota</taxon>
        <taxon>Neoptera</taxon>
        <taxon>Endopterygota</taxon>
        <taxon>Lepidoptera</taxon>
        <taxon>Glossata</taxon>
        <taxon>Ditrysia</taxon>
        <taxon>Tineoidea</taxon>
        <taxon>Psychidae</taxon>
        <taxon>Oiketicinae</taxon>
        <taxon>Eumeta</taxon>
    </lineage>
</organism>
<reference evidence="2 3" key="1">
    <citation type="journal article" date="2019" name="Commun. Biol.">
        <title>The bagworm genome reveals a unique fibroin gene that provides high tensile strength.</title>
        <authorList>
            <person name="Kono N."/>
            <person name="Nakamura H."/>
            <person name="Ohtoshi R."/>
            <person name="Tomita M."/>
            <person name="Numata K."/>
            <person name="Arakawa K."/>
        </authorList>
    </citation>
    <scope>NUCLEOTIDE SEQUENCE [LARGE SCALE GENOMIC DNA]</scope>
</reference>
<name>A0A4C1U723_EUMVA</name>
<dbReference type="OrthoDB" id="7425129at2759"/>
<dbReference type="Proteomes" id="UP000299102">
    <property type="component" value="Unassembled WGS sequence"/>
</dbReference>
<keyword evidence="3" id="KW-1185">Reference proteome</keyword>
<evidence type="ECO:0000313" key="2">
    <source>
        <dbReference type="EMBL" id="GBP22119.1"/>
    </source>
</evidence>
<proteinExistence type="predicted"/>
<sequence length="283" mass="30918">MRLVGCLLLPTDIRACLYEPGMGEGGVEPRAGPRQAHHGQPAGPLVVESRSHGIVHRHSLVRQHYDPPARGPRSTLVQHIHVLHTGRDGSPRGIYPFLRGRDYRTTGRRATYGTRDRLSKTAATSPSYGRGRATETRHAPPERGSVRTPFWPAPSANRQRWRYARRRLRELSAAAAGLKGCVVTRPVIGGYCCARGRPIIVEWERDARHSAGLSLVRFVIVVDVSGRAPIAVTAYVSRAGGGGPVIINSATPTPRSRRQTCPRPTRRSAAPPPRGTSLAGQRF</sequence>
<dbReference type="EMBL" id="BGZK01000136">
    <property type="protein sequence ID" value="GBP22119.1"/>
    <property type="molecule type" value="Genomic_DNA"/>
</dbReference>
<evidence type="ECO:0000256" key="1">
    <source>
        <dbReference type="SAM" id="MobiDB-lite"/>
    </source>
</evidence>
<feature type="compositionally biased region" description="Basic and acidic residues" evidence="1">
    <location>
        <begin position="132"/>
        <end position="145"/>
    </location>
</feature>
<evidence type="ECO:0000313" key="3">
    <source>
        <dbReference type="Proteomes" id="UP000299102"/>
    </source>
</evidence>
<feature type="compositionally biased region" description="Basic residues" evidence="1">
    <location>
        <begin position="255"/>
        <end position="266"/>
    </location>
</feature>
<feature type="region of interest" description="Disordered" evidence="1">
    <location>
        <begin position="111"/>
        <end position="151"/>
    </location>
</feature>